<organism evidence="9 10">
    <name type="scientific">Nocardioides marinus</name>
    <dbReference type="NCBI Taxonomy" id="374514"/>
    <lineage>
        <taxon>Bacteria</taxon>
        <taxon>Bacillati</taxon>
        <taxon>Actinomycetota</taxon>
        <taxon>Actinomycetes</taxon>
        <taxon>Propionibacteriales</taxon>
        <taxon>Nocardioidaceae</taxon>
        <taxon>Nocardioides</taxon>
    </lineage>
</organism>
<dbReference type="RefSeq" id="WP_179530569.1">
    <property type="nucleotide sequence ID" value="NZ_BAAAPP010000012.1"/>
</dbReference>
<gene>
    <name evidence="8" type="primary">atpH</name>
    <name evidence="9" type="ORF">BKA05_001136</name>
</gene>
<comment type="similarity">
    <text evidence="8">Belongs to the ATPase delta chain family.</text>
</comment>
<proteinExistence type="inferred from homology"/>
<reference evidence="9 10" key="1">
    <citation type="submission" date="2020-07" db="EMBL/GenBank/DDBJ databases">
        <title>Sequencing the genomes of 1000 actinobacteria strains.</title>
        <authorList>
            <person name="Klenk H.-P."/>
        </authorList>
    </citation>
    <scope>NUCLEOTIDE SEQUENCE [LARGE SCALE GENOMIC DNA]</scope>
    <source>
        <strain evidence="9 10">DSM 18248</strain>
    </source>
</reference>
<name>A0A7Y9YCE0_9ACTN</name>
<dbReference type="NCBIfam" id="NF009967">
    <property type="entry name" value="PRK13430.1"/>
    <property type="match status" value="1"/>
</dbReference>
<dbReference type="Pfam" id="PF00213">
    <property type="entry name" value="OSCP"/>
    <property type="match status" value="1"/>
</dbReference>
<dbReference type="InterPro" id="IPR020781">
    <property type="entry name" value="ATPase_OSCP/d_CS"/>
</dbReference>
<evidence type="ECO:0000256" key="5">
    <source>
        <dbReference type="ARBA" id="ARBA00023136"/>
    </source>
</evidence>
<keyword evidence="3 8" id="KW-0375">Hydrogen ion transport</keyword>
<dbReference type="EMBL" id="JACBZI010000001">
    <property type="protein sequence ID" value="NYI09621.1"/>
    <property type="molecule type" value="Genomic_DNA"/>
</dbReference>
<evidence type="ECO:0000313" key="9">
    <source>
        <dbReference type="EMBL" id="NYI09621.1"/>
    </source>
</evidence>
<evidence type="ECO:0000256" key="6">
    <source>
        <dbReference type="ARBA" id="ARBA00023196"/>
    </source>
</evidence>
<dbReference type="Proteomes" id="UP000537326">
    <property type="component" value="Unassembled WGS sequence"/>
</dbReference>
<sequence>MTSDFRGASADAVATLTGELEAAVSGSPESAPQIAGDLFEVAQTLRAEGALRRFATDASIPVEAKTGVVGEVLGGKVAEASLALVRSAVGRRWTSSRDLADVLEHLSVVATVRSASGDSERLADELFAVARTVKDNPSLRDGLSDPARSVADKERLVDDLLGGKTLPATIVLAKQALHGTYRTVGVALAEYQKVAATVAGENVATVRVARALSEAEQQRLADVLSRQYGRPVHLNTIVDPDVLGGIRVEIGDDVIDGTVSGRLDDARRLLAG</sequence>
<keyword evidence="6 8" id="KW-0139">CF(1)</keyword>
<evidence type="ECO:0000256" key="7">
    <source>
        <dbReference type="ARBA" id="ARBA00023310"/>
    </source>
</evidence>
<comment type="caution">
    <text evidence="9">The sequence shown here is derived from an EMBL/GenBank/DDBJ whole genome shotgun (WGS) entry which is preliminary data.</text>
</comment>
<dbReference type="GO" id="GO:0045259">
    <property type="term" value="C:proton-transporting ATP synthase complex"/>
    <property type="evidence" value="ECO:0007669"/>
    <property type="project" value="UniProtKB-KW"/>
</dbReference>
<comment type="function">
    <text evidence="8">This protein is part of the stalk that links CF(0) to CF(1). It either transmits conformational changes from CF(0) to CF(1) or is implicated in proton conduction.</text>
</comment>
<dbReference type="NCBIfam" id="TIGR01145">
    <property type="entry name" value="ATP_synt_delta"/>
    <property type="match status" value="1"/>
</dbReference>
<keyword evidence="8" id="KW-1003">Cell membrane</keyword>
<evidence type="ECO:0000256" key="3">
    <source>
        <dbReference type="ARBA" id="ARBA00022781"/>
    </source>
</evidence>
<dbReference type="HAMAP" id="MF_01416">
    <property type="entry name" value="ATP_synth_delta_bact"/>
    <property type="match status" value="1"/>
</dbReference>
<keyword evidence="5 8" id="KW-0472">Membrane</keyword>
<evidence type="ECO:0000256" key="4">
    <source>
        <dbReference type="ARBA" id="ARBA00023065"/>
    </source>
</evidence>
<evidence type="ECO:0000313" key="10">
    <source>
        <dbReference type="Proteomes" id="UP000537326"/>
    </source>
</evidence>
<comment type="function">
    <text evidence="8">F(1)F(0) ATP synthase produces ATP from ADP in the presence of a proton or sodium gradient. F-type ATPases consist of two structural domains, F(1) containing the extramembraneous catalytic core and F(0) containing the membrane proton channel, linked together by a central stalk and a peripheral stalk. During catalysis, ATP synthesis in the catalytic domain of F(1) is coupled via a rotary mechanism of the central stalk subunits to proton translocation.</text>
</comment>
<dbReference type="InterPro" id="IPR000711">
    <property type="entry name" value="ATPase_OSCP/dsu"/>
</dbReference>
<keyword evidence="2 8" id="KW-0813">Transport</keyword>
<dbReference type="PROSITE" id="PS00389">
    <property type="entry name" value="ATPASE_DELTA"/>
    <property type="match status" value="1"/>
</dbReference>
<keyword evidence="4 8" id="KW-0406">Ion transport</keyword>
<keyword evidence="7 8" id="KW-0066">ATP synthesis</keyword>
<evidence type="ECO:0000256" key="8">
    <source>
        <dbReference type="HAMAP-Rule" id="MF_01416"/>
    </source>
</evidence>
<keyword evidence="10" id="KW-1185">Reference proteome</keyword>
<evidence type="ECO:0000256" key="1">
    <source>
        <dbReference type="ARBA" id="ARBA00004370"/>
    </source>
</evidence>
<dbReference type="GO" id="GO:0005886">
    <property type="term" value="C:plasma membrane"/>
    <property type="evidence" value="ECO:0007669"/>
    <property type="project" value="UniProtKB-SubCell"/>
</dbReference>
<dbReference type="AlphaFoldDB" id="A0A7Y9YCE0"/>
<protein>
    <recommendedName>
        <fullName evidence="8">ATP synthase subunit delta</fullName>
    </recommendedName>
    <alternativeName>
        <fullName evidence="8">ATP synthase F(1) sector subunit delta</fullName>
    </alternativeName>
    <alternativeName>
        <fullName evidence="8">F-type ATPase subunit delta</fullName>
        <shortName evidence="8">F-ATPase subunit delta</shortName>
    </alternativeName>
</protein>
<comment type="subcellular location">
    <subcellularLocation>
        <location evidence="8">Cell membrane</location>
        <topology evidence="8">Peripheral membrane protein</topology>
    </subcellularLocation>
    <subcellularLocation>
        <location evidence="1">Membrane</location>
    </subcellularLocation>
</comment>
<dbReference type="PRINTS" id="PR00125">
    <property type="entry name" value="ATPASEDELTA"/>
</dbReference>
<evidence type="ECO:0000256" key="2">
    <source>
        <dbReference type="ARBA" id="ARBA00022448"/>
    </source>
</evidence>
<dbReference type="PANTHER" id="PTHR11910">
    <property type="entry name" value="ATP SYNTHASE DELTA CHAIN"/>
    <property type="match status" value="1"/>
</dbReference>
<accession>A0A7Y9YCE0</accession>
<dbReference type="GO" id="GO:0046933">
    <property type="term" value="F:proton-transporting ATP synthase activity, rotational mechanism"/>
    <property type="evidence" value="ECO:0007669"/>
    <property type="project" value="UniProtKB-UniRule"/>
</dbReference>